<dbReference type="Proteomes" id="UP000660861">
    <property type="component" value="Unassembled WGS sequence"/>
</dbReference>
<evidence type="ECO:0000313" key="4">
    <source>
        <dbReference type="Proteomes" id="UP000660861"/>
    </source>
</evidence>
<keyword evidence="2" id="KW-0472">Membrane</keyword>
<name>A0A926IBL4_9FIRM</name>
<feature type="region of interest" description="Disordered" evidence="1">
    <location>
        <begin position="149"/>
        <end position="169"/>
    </location>
</feature>
<dbReference type="RefSeq" id="WP_262398419.1">
    <property type="nucleotide sequence ID" value="NZ_JACRTC010000011.1"/>
</dbReference>
<keyword evidence="2" id="KW-0812">Transmembrane</keyword>
<accession>A0A926IBL4</accession>
<dbReference type="AlphaFoldDB" id="A0A926IBL4"/>
<protein>
    <submittedName>
        <fullName evidence="3">Uncharacterized protein</fullName>
    </submittedName>
</protein>
<comment type="caution">
    <text evidence="3">The sequence shown here is derived from an EMBL/GenBank/DDBJ whole genome shotgun (WGS) entry which is preliminary data.</text>
</comment>
<evidence type="ECO:0000256" key="1">
    <source>
        <dbReference type="SAM" id="MobiDB-lite"/>
    </source>
</evidence>
<organism evidence="3 4">
    <name type="scientific">Zongyangia hominis</name>
    <dbReference type="NCBI Taxonomy" id="2763677"/>
    <lineage>
        <taxon>Bacteria</taxon>
        <taxon>Bacillati</taxon>
        <taxon>Bacillota</taxon>
        <taxon>Clostridia</taxon>
        <taxon>Eubacteriales</taxon>
        <taxon>Oscillospiraceae</taxon>
        <taxon>Zongyangia</taxon>
    </lineage>
</organism>
<keyword evidence="2" id="KW-1133">Transmembrane helix</keyword>
<evidence type="ECO:0000313" key="3">
    <source>
        <dbReference type="EMBL" id="MBC8571366.1"/>
    </source>
</evidence>
<dbReference type="EMBL" id="JACRTC010000011">
    <property type="protein sequence ID" value="MBC8571366.1"/>
    <property type="molecule type" value="Genomic_DNA"/>
</dbReference>
<gene>
    <name evidence="3" type="ORF">H8709_11115</name>
</gene>
<feature type="transmembrane region" description="Helical" evidence="2">
    <location>
        <begin position="12"/>
        <end position="37"/>
    </location>
</feature>
<evidence type="ECO:0000256" key="2">
    <source>
        <dbReference type="SAM" id="Phobius"/>
    </source>
</evidence>
<reference evidence="3" key="1">
    <citation type="submission" date="2020-08" db="EMBL/GenBank/DDBJ databases">
        <title>Genome public.</title>
        <authorList>
            <person name="Liu C."/>
            <person name="Sun Q."/>
        </authorList>
    </citation>
    <scope>NUCLEOTIDE SEQUENCE</scope>
    <source>
        <strain evidence="3">NSJ-54</strain>
    </source>
</reference>
<proteinExistence type="predicted"/>
<keyword evidence="4" id="KW-1185">Reference proteome</keyword>
<sequence>MAREQNRNAPSLALGGSSILMVFVILCLTTFAVLSLVSSSADWNLTRRTAQSVTDYYAADGQAERVLSGANQNLQSAWETSGGGMDAYYQAAADSLCFCSGMPFTVDGSRIYYSVPLGENQHLDVILEIVPPDAEGRCYRILSWQQRADEEGDSDEMQLWDPGDQRPSK</sequence>